<dbReference type="SUPFAM" id="SSF103481">
    <property type="entry name" value="Multidrug resistance efflux transporter EmrE"/>
    <property type="match status" value="2"/>
</dbReference>
<keyword evidence="4 6" id="KW-1133">Transmembrane helix</keyword>
<feature type="transmembrane region" description="Helical" evidence="6">
    <location>
        <begin position="262"/>
        <end position="279"/>
    </location>
</feature>
<keyword evidence="9" id="KW-1185">Reference proteome</keyword>
<evidence type="ECO:0000313" key="9">
    <source>
        <dbReference type="Proteomes" id="UP000786387"/>
    </source>
</evidence>
<evidence type="ECO:0000256" key="6">
    <source>
        <dbReference type="SAM" id="Phobius"/>
    </source>
</evidence>
<dbReference type="InterPro" id="IPR037185">
    <property type="entry name" value="EmrE-like"/>
</dbReference>
<dbReference type="InterPro" id="IPR000620">
    <property type="entry name" value="EamA_dom"/>
</dbReference>
<feature type="transmembrane region" description="Helical" evidence="6">
    <location>
        <begin position="104"/>
        <end position="128"/>
    </location>
</feature>
<comment type="subcellular location">
    <subcellularLocation>
        <location evidence="1">Membrane</location>
        <topology evidence="1">Multi-pass membrane protein</topology>
    </subcellularLocation>
</comment>
<dbReference type="Pfam" id="PF00892">
    <property type="entry name" value="EamA"/>
    <property type="match status" value="2"/>
</dbReference>
<feature type="transmembrane region" description="Helical" evidence="6">
    <location>
        <begin position="197"/>
        <end position="217"/>
    </location>
</feature>
<name>A0ABR5Z5B5_9GAMM</name>
<sequence>MNQTSQASLPSRHAVSSWLKRMPLPLLEAALVLTWSSGFVGARFSIDHAPVMLVVFWRCVVVTLVLLPFVARQVRLASPAVLLENAGIGLLAMAGYLIGVTQGIALGVPAGLAALLADLLPMGMALLATIVLRQRLARRVWLGLAIGLAGVVLVTHDALAWGNAPLWAYGLPVLGMLSLAVATLWQRQRSNVSRALGLLPNLWLQCAVSCIAFAAIAGTQGSLWPVASAGFALSVAWTAGLATLGGYGLYWLCLNRSSPTRVASVLYLSPAVTLLWAWAMFDEPLSWLMLLGTAISAAGIWMVVRTESRRSDA</sequence>
<dbReference type="RefSeq" id="WP_181072432.1">
    <property type="nucleotide sequence ID" value="NZ_JAAMRF010000010.1"/>
</dbReference>
<reference evidence="8 9" key="1">
    <citation type="submission" date="2020-02" db="EMBL/GenBank/DDBJ databases">
        <title>Synteny-based analysis reveals conserved mechanism for high triclosan tolerance in Pseudomonas, as well as instances of horizontal transfer.</title>
        <authorList>
            <person name="Mcfarland A.G."/>
            <person name="Bertucci H.K."/>
            <person name="Litmann E."/>
            <person name="Shen J."/>
            <person name="Huttenhower C."/>
            <person name="Hartmann E.M."/>
        </authorList>
    </citation>
    <scope>NUCLEOTIDE SEQUENCE [LARGE SCALE GENOMIC DNA]</scope>
    <source>
        <strain evidence="8 9">115A1</strain>
    </source>
</reference>
<evidence type="ECO:0000256" key="3">
    <source>
        <dbReference type="ARBA" id="ARBA00022692"/>
    </source>
</evidence>
<evidence type="ECO:0000313" key="8">
    <source>
        <dbReference type="EMBL" id="MBA1275406.1"/>
    </source>
</evidence>
<feature type="transmembrane region" description="Helical" evidence="6">
    <location>
        <begin position="166"/>
        <end position="185"/>
    </location>
</feature>
<feature type="transmembrane region" description="Helical" evidence="6">
    <location>
        <begin position="140"/>
        <end position="160"/>
    </location>
</feature>
<feature type="transmembrane region" description="Helical" evidence="6">
    <location>
        <begin position="285"/>
        <end position="304"/>
    </location>
</feature>
<dbReference type="InterPro" id="IPR050638">
    <property type="entry name" value="AA-Vitamin_Transporters"/>
</dbReference>
<protein>
    <submittedName>
        <fullName evidence="8">DMT family transporter</fullName>
    </submittedName>
</protein>
<feature type="domain" description="EamA" evidence="7">
    <location>
        <begin position="168"/>
        <end position="304"/>
    </location>
</feature>
<dbReference type="PANTHER" id="PTHR32322:SF2">
    <property type="entry name" value="EAMA DOMAIN-CONTAINING PROTEIN"/>
    <property type="match status" value="1"/>
</dbReference>
<feature type="domain" description="EamA" evidence="7">
    <location>
        <begin position="30"/>
        <end position="155"/>
    </location>
</feature>
<comment type="caution">
    <text evidence="8">The sequence shown here is derived from an EMBL/GenBank/DDBJ whole genome shotgun (WGS) entry which is preliminary data.</text>
</comment>
<dbReference type="EMBL" id="JAAMRF010000010">
    <property type="protein sequence ID" value="MBA1275406.1"/>
    <property type="molecule type" value="Genomic_DNA"/>
</dbReference>
<gene>
    <name evidence="8" type="ORF">G7026_18820</name>
</gene>
<evidence type="ECO:0000256" key="2">
    <source>
        <dbReference type="ARBA" id="ARBA00007362"/>
    </source>
</evidence>
<organism evidence="8 9">
    <name type="scientific">Stutzerimonas azotifigens</name>
    <dbReference type="NCBI Taxonomy" id="291995"/>
    <lineage>
        <taxon>Bacteria</taxon>
        <taxon>Pseudomonadati</taxon>
        <taxon>Pseudomonadota</taxon>
        <taxon>Gammaproteobacteria</taxon>
        <taxon>Pseudomonadales</taxon>
        <taxon>Pseudomonadaceae</taxon>
        <taxon>Stutzerimonas</taxon>
    </lineage>
</organism>
<keyword evidence="5 6" id="KW-0472">Membrane</keyword>
<evidence type="ECO:0000256" key="5">
    <source>
        <dbReference type="ARBA" id="ARBA00023136"/>
    </source>
</evidence>
<evidence type="ECO:0000256" key="4">
    <source>
        <dbReference type="ARBA" id="ARBA00022989"/>
    </source>
</evidence>
<dbReference type="PANTHER" id="PTHR32322">
    <property type="entry name" value="INNER MEMBRANE TRANSPORTER"/>
    <property type="match status" value="1"/>
</dbReference>
<evidence type="ECO:0000256" key="1">
    <source>
        <dbReference type="ARBA" id="ARBA00004141"/>
    </source>
</evidence>
<comment type="similarity">
    <text evidence="2">Belongs to the EamA transporter family.</text>
</comment>
<feature type="transmembrane region" description="Helical" evidence="6">
    <location>
        <begin position="80"/>
        <end position="98"/>
    </location>
</feature>
<evidence type="ECO:0000259" key="7">
    <source>
        <dbReference type="Pfam" id="PF00892"/>
    </source>
</evidence>
<feature type="transmembrane region" description="Helical" evidence="6">
    <location>
        <begin position="223"/>
        <end position="250"/>
    </location>
</feature>
<dbReference type="Proteomes" id="UP000786387">
    <property type="component" value="Unassembled WGS sequence"/>
</dbReference>
<accession>A0ABR5Z5B5</accession>
<keyword evidence="3 6" id="KW-0812">Transmembrane</keyword>
<proteinExistence type="inferred from homology"/>
<feature type="transmembrane region" description="Helical" evidence="6">
    <location>
        <begin position="52"/>
        <end position="71"/>
    </location>
</feature>
<dbReference type="Gene3D" id="1.10.3730.20">
    <property type="match status" value="1"/>
</dbReference>